<comment type="caution">
    <text evidence="2">The sequence shown here is derived from an EMBL/GenBank/DDBJ whole genome shotgun (WGS) entry which is preliminary data.</text>
</comment>
<dbReference type="AlphaFoldDB" id="A0AA39GCX8"/>
<dbReference type="InterPro" id="IPR007528">
    <property type="entry name" value="RINT1_Tip20"/>
</dbReference>
<dbReference type="GO" id="GO:0006888">
    <property type="term" value="P:endoplasmic reticulum to Golgi vesicle-mediated transport"/>
    <property type="evidence" value="ECO:0007669"/>
    <property type="project" value="InterPro"/>
</dbReference>
<keyword evidence="3" id="KW-1185">Reference proteome</keyword>
<dbReference type="Gene3D" id="1.20.58.670">
    <property type="entry name" value="Dsl1p vesicle tethering complex, Tip20p subunit, domain D"/>
    <property type="match status" value="1"/>
</dbReference>
<name>A0AA39GCX8_SARSR</name>
<evidence type="ECO:0008006" key="4">
    <source>
        <dbReference type="Google" id="ProtNLM"/>
    </source>
</evidence>
<reference evidence="2" key="1">
    <citation type="submission" date="2022-10" db="EMBL/GenBank/DDBJ databases">
        <title>Determination and structural analysis of whole genome sequence of Sarocladium strictum F4-1.</title>
        <authorList>
            <person name="Hu L."/>
            <person name="Jiang Y."/>
        </authorList>
    </citation>
    <scope>NUCLEOTIDE SEQUENCE</scope>
    <source>
        <strain evidence="2">F4-1</strain>
    </source>
</reference>
<gene>
    <name evidence="2" type="ORF">NLU13_8475</name>
</gene>
<dbReference type="GO" id="GO:0006890">
    <property type="term" value="P:retrograde vesicle-mediated transport, Golgi to endoplasmic reticulum"/>
    <property type="evidence" value="ECO:0007669"/>
    <property type="project" value="InterPro"/>
</dbReference>
<dbReference type="InterPro" id="IPR042044">
    <property type="entry name" value="EXOC6PINT-1/Sec15/Tip20_C_dom2"/>
</dbReference>
<dbReference type="EMBL" id="JAPDFR010000008">
    <property type="protein sequence ID" value="KAK0384388.1"/>
    <property type="molecule type" value="Genomic_DNA"/>
</dbReference>
<dbReference type="Pfam" id="PF04437">
    <property type="entry name" value="RINT1_TIP1"/>
    <property type="match status" value="1"/>
</dbReference>
<evidence type="ECO:0000313" key="3">
    <source>
        <dbReference type="Proteomes" id="UP001175261"/>
    </source>
</evidence>
<organism evidence="2 3">
    <name type="scientific">Sarocladium strictum</name>
    <name type="common">Black bundle disease fungus</name>
    <name type="synonym">Acremonium strictum</name>
    <dbReference type="NCBI Taxonomy" id="5046"/>
    <lineage>
        <taxon>Eukaryota</taxon>
        <taxon>Fungi</taxon>
        <taxon>Dikarya</taxon>
        <taxon>Ascomycota</taxon>
        <taxon>Pezizomycotina</taxon>
        <taxon>Sordariomycetes</taxon>
        <taxon>Hypocreomycetidae</taxon>
        <taxon>Hypocreales</taxon>
        <taxon>Sarocladiaceae</taxon>
        <taxon>Sarocladium</taxon>
    </lineage>
</organism>
<protein>
    <recommendedName>
        <fullName evidence="4">RAD50-interacting protein 1</fullName>
    </recommendedName>
</protein>
<dbReference type="PANTHER" id="PTHR13520">
    <property type="entry name" value="RAD50-INTERACTING PROTEIN 1 RINT-1"/>
    <property type="match status" value="1"/>
</dbReference>
<evidence type="ECO:0000313" key="2">
    <source>
        <dbReference type="EMBL" id="KAK0384388.1"/>
    </source>
</evidence>
<dbReference type="PANTHER" id="PTHR13520:SF0">
    <property type="entry name" value="RAD50-INTERACTING PROTEIN 1"/>
    <property type="match status" value="1"/>
</dbReference>
<keyword evidence="1" id="KW-0175">Coiled coil</keyword>
<evidence type="ECO:0000256" key="1">
    <source>
        <dbReference type="SAM" id="Coils"/>
    </source>
</evidence>
<accession>A0AA39GCX8</accession>
<sequence length="794" mass="89181">MADIPDTSPETSFDVRVADYLDDRLQSTLDLDNLDDLLANIETQRTQLQSQLDDAVKELEQARQKAEGGQGSLNARIEDFRKLQDSIDTRVQIAAASDAPSQAIARLQRPMKKVEAVELARKYLVLLRDVDKLCLETKERFAENPKAALEPYSTLKQLSANLRSMEAGEGLHLVDHVESVTRSLWNEMKDSLSAELEGILNKHKWPKVDPSLEMDEAWVSAIEKLVDLQVPEIMHAQGAASLLPFDIMAHIFVTEFRFHFLSDKRTSDPQVIGSHCFPWFISLIEKWEDFFRDNLSHLLAAEFYDTPMSANAIYVDPVCAFITAMLPVMREKVSNTVSKAVQSPSFLSSLISQLMTFDETLRTKFGYDGGDAQNGWAGLTTEVLDEHFDAWFQAEKDFAAERFRTIMTAPDAHNIDYNYTTDGRMKPTFAAVRVTDLLRSLTNQYNRVRKFKHKIRFLIGIQLDILDEYHDRLRGSLEAYQAATSTLGRTLHGVSKEQMAMLEGTGALETLCKVLGSSDHIVNNLKDWGNEDFFVLLWDELQSRAAKRSSGVSFTGTMTYDDVRGRTSSSVGAEEDGGLFDETISAYGMRRKAAQDLLVRALDGAHSKALRGYVNRVQWTTIGDSALLDDPSSLTISPELDQPLHIIRRNFEFLIKAVSTASYRRIWREALGKIQDQLWHDVLVRQTFSTFGAAQFARDVTAIFALVDRFIPHGSVAMDTLAEGVRLLNLPAEIGSPDDGGKAQLTLKEASDRVFTDNDEARAVLEVLQLQALTPANARLILQKRVENSENVGW</sequence>
<dbReference type="GO" id="GO:0070939">
    <property type="term" value="C:Dsl1/NZR complex"/>
    <property type="evidence" value="ECO:0007669"/>
    <property type="project" value="InterPro"/>
</dbReference>
<feature type="coiled-coil region" evidence="1">
    <location>
        <begin position="31"/>
        <end position="65"/>
    </location>
</feature>
<dbReference type="PROSITE" id="PS51386">
    <property type="entry name" value="RINT1_TIP20"/>
    <property type="match status" value="1"/>
</dbReference>
<proteinExistence type="predicted"/>
<dbReference type="GO" id="GO:0060628">
    <property type="term" value="P:regulation of ER to Golgi vesicle-mediated transport"/>
    <property type="evidence" value="ECO:0007669"/>
    <property type="project" value="TreeGrafter"/>
</dbReference>
<dbReference type="Proteomes" id="UP001175261">
    <property type="component" value="Unassembled WGS sequence"/>
</dbReference>